<dbReference type="VEuPathDB" id="FungiDB:P170DRAFT_511085"/>
<comment type="caution">
    <text evidence="4">The sequence shown here is derived from an EMBL/GenBank/DDBJ whole genome shotgun (WGS) entry which is preliminary data.</text>
</comment>
<keyword evidence="2" id="KW-0812">Transmembrane</keyword>
<evidence type="ECO:0000259" key="3">
    <source>
        <dbReference type="Pfam" id="PF20684"/>
    </source>
</evidence>
<feature type="compositionally biased region" description="Low complexity" evidence="1">
    <location>
        <begin position="293"/>
        <end position="305"/>
    </location>
</feature>
<evidence type="ECO:0000313" key="4">
    <source>
        <dbReference type="EMBL" id="PLB48530.1"/>
    </source>
</evidence>
<evidence type="ECO:0000256" key="1">
    <source>
        <dbReference type="SAM" id="MobiDB-lite"/>
    </source>
</evidence>
<feature type="transmembrane region" description="Helical" evidence="2">
    <location>
        <begin position="136"/>
        <end position="157"/>
    </location>
</feature>
<evidence type="ECO:0000313" key="5">
    <source>
        <dbReference type="Proteomes" id="UP000234275"/>
    </source>
</evidence>
<dbReference type="PANTHER" id="PTHR39614">
    <property type="entry name" value="INTEGRAL MEMBRANE PROTEIN"/>
    <property type="match status" value="1"/>
</dbReference>
<feature type="region of interest" description="Disordered" evidence="1">
    <location>
        <begin position="350"/>
        <end position="420"/>
    </location>
</feature>
<sequence length="420" mass="45709">MAITVPEGQSAPFETIDSKHHAGIIIITTAICMVITLVCLLIRMYVRLLLSPPLAFDDIILLGGTVTAIVESIVVFYSASIGFGTAITLLDDRTVSRIQNHIATTDVLYLVTLFLSRCCIVAIYSRLTPRRSHKNILWATFAISTASIIISIVIVTVDCSVNKPWVTPGEHCVNLFPRWQFITAIDIITEIFLFLFSVGLVYGLQMPVRHKVVIMISFAARLPLIPLESLRLASFHKFINSHNPTFDSIAHYVWTQVEMNYALVACTVFCLRPFMNAVTTAYGTAGDENLEASSRSRSTPYGSSTMYGSGRHRGTIGHSQSQGGGGDFALQSFGAASCSGARHGYTHTQQGAFVPRGAPGSEGAETLVTSFPGSGAPSQEDRDERGSLGSEGSTKMIIKKDVEYTVQTEPRGEEDGGYHR</sequence>
<dbReference type="InterPro" id="IPR049326">
    <property type="entry name" value="Rhodopsin_dom_fungi"/>
</dbReference>
<protein>
    <recommendedName>
        <fullName evidence="3">Rhodopsin domain-containing protein</fullName>
    </recommendedName>
</protein>
<feature type="region of interest" description="Disordered" evidence="1">
    <location>
        <begin position="290"/>
        <end position="324"/>
    </location>
</feature>
<reference evidence="4 5" key="1">
    <citation type="submission" date="2016-12" db="EMBL/GenBank/DDBJ databases">
        <title>The genomes of Aspergillus section Nigri reveals drivers in fungal speciation.</title>
        <authorList>
            <consortium name="DOE Joint Genome Institute"/>
            <person name="Vesth T.C."/>
            <person name="Nybo J."/>
            <person name="Theobald S."/>
            <person name="Brandl J."/>
            <person name="Frisvad J.C."/>
            <person name="Nielsen K.F."/>
            <person name="Lyhne E.K."/>
            <person name="Kogle M.E."/>
            <person name="Kuo A."/>
            <person name="Riley R."/>
            <person name="Clum A."/>
            <person name="Nolan M."/>
            <person name="Lipzen A."/>
            <person name="Salamov A."/>
            <person name="Henrissat B."/>
            <person name="Wiebenga A."/>
            <person name="De Vries R.P."/>
            <person name="Grigoriev I.V."/>
            <person name="Mortensen U.H."/>
            <person name="Andersen M.R."/>
            <person name="Baker S.E."/>
        </authorList>
    </citation>
    <scope>NUCLEOTIDE SEQUENCE [LARGE SCALE GENOMIC DNA]</scope>
    <source>
        <strain evidence="4 5">IBT 23096</strain>
    </source>
</reference>
<feature type="transmembrane region" description="Helical" evidence="2">
    <location>
        <begin position="58"/>
        <end position="87"/>
    </location>
</feature>
<dbReference type="EMBL" id="MSFO01000005">
    <property type="protein sequence ID" value="PLB48530.1"/>
    <property type="molecule type" value="Genomic_DNA"/>
</dbReference>
<keyword evidence="5" id="KW-1185">Reference proteome</keyword>
<feature type="transmembrane region" description="Helical" evidence="2">
    <location>
        <begin position="107"/>
        <end position="124"/>
    </location>
</feature>
<organism evidence="4 5">
    <name type="scientific">Aspergillus steynii IBT 23096</name>
    <dbReference type="NCBI Taxonomy" id="1392250"/>
    <lineage>
        <taxon>Eukaryota</taxon>
        <taxon>Fungi</taxon>
        <taxon>Dikarya</taxon>
        <taxon>Ascomycota</taxon>
        <taxon>Pezizomycotina</taxon>
        <taxon>Eurotiomycetes</taxon>
        <taxon>Eurotiomycetidae</taxon>
        <taxon>Eurotiales</taxon>
        <taxon>Aspergillaceae</taxon>
        <taxon>Aspergillus</taxon>
        <taxon>Aspergillus subgen. Circumdati</taxon>
    </lineage>
</organism>
<gene>
    <name evidence="4" type="ORF">P170DRAFT_511085</name>
</gene>
<dbReference type="Pfam" id="PF20684">
    <property type="entry name" value="Fung_rhodopsin"/>
    <property type="match status" value="1"/>
</dbReference>
<dbReference type="Proteomes" id="UP000234275">
    <property type="component" value="Unassembled WGS sequence"/>
</dbReference>
<evidence type="ECO:0000256" key="2">
    <source>
        <dbReference type="SAM" id="Phobius"/>
    </source>
</evidence>
<dbReference type="AlphaFoldDB" id="A0A2I2G6N2"/>
<dbReference type="GeneID" id="36562559"/>
<dbReference type="STRING" id="1392250.A0A2I2G6N2"/>
<accession>A0A2I2G6N2</accession>
<proteinExistence type="predicted"/>
<dbReference type="PANTHER" id="PTHR39614:SF2">
    <property type="entry name" value="INTEGRAL MEMBRANE PROTEIN"/>
    <property type="match status" value="1"/>
</dbReference>
<keyword evidence="2" id="KW-0472">Membrane</keyword>
<feature type="transmembrane region" description="Helical" evidence="2">
    <location>
        <begin position="177"/>
        <end position="202"/>
    </location>
</feature>
<feature type="compositionally biased region" description="Basic and acidic residues" evidence="1">
    <location>
        <begin position="410"/>
        <end position="420"/>
    </location>
</feature>
<dbReference type="RefSeq" id="XP_024703832.1">
    <property type="nucleotide sequence ID" value="XM_024854853.1"/>
</dbReference>
<dbReference type="OrthoDB" id="3918601at2759"/>
<name>A0A2I2G6N2_9EURO</name>
<feature type="transmembrane region" description="Helical" evidence="2">
    <location>
        <begin position="22"/>
        <end position="46"/>
    </location>
</feature>
<feature type="domain" description="Rhodopsin" evidence="3">
    <location>
        <begin position="42"/>
        <end position="275"/>
    </location>
</feature>
<keyword evidence="2" id="KW-1133">Transmembrane helix</keyword>